<reference evidence="4" key="4">
    <citation type="journal article" date="2008" name="Nucleic Acids Res.">
        <title>The rice annotation project database (RAP-DB): 2008 update.</title>
        <authorList>
            <consortium name="The rice annotation project (RAP)"/>
        </authorList>
    </citation>
    <scope>GENOME REANNOTATION</scope>
    <source>
        <strain evidence="4">cv. Nipponbare</strain>
    </source>
</reference>
<feature type="compositionally biased region" description="Polar residues" evidence="1">
    <location>
        <begin position="19"/>
        <end position="29"/>
    </location>
</feature>
<organism evidence="3 4">
    <name type="scientific">Oryza sativa subsp. japonica</name>
    <name type="common">Rice</name>
    <dbReference type="NCBI Taxonomy" id="39947"/>
    <lineage>
        <taxon>Eukaryota</taxon>
        <taxon>Viridiplantae</taxon>
        <taxon>Streptophyta</taxon>
        <taxon>Embryophyta</taxon>
        <taxon>Tracheophyta</taxon>
        <taxon>Spermatophyta</taxon>
        <taxon>Magnoliopsida</taxon>
        <taxon>Liliopsida</taxon>
        <taxon>Poales</taxon>
        <taxon>Poaceae</taxon>
        <taxon>BOP clade</taxon>
        <taxon>Oryzoideae</taxon>
        <taxon>Oryzeae</taxon>
        <taxon>Oryzinae</taxon>
        <taxon>Oryza</taxon>
        <taxon>Oryza sativa</taxon>
    </lineage>
</organism>
<evidence type="ECO:0000313" key="4">
    <source>
        <dbReference type="Proteomes" id="UP000000763"/>
    </source>
</evidence>
<name>Q6K2H8_ORYSJ</name>
<dbReference type="AlphaFoldDB" id="Q6K2H8"/>
<proteinExistence type="predicted"/>
<feature type="compositionally biased region" description="Basic and acidic residues" evidence="1">
    <location>
        <begin position="1"/>
        <end position="11"/>
    </location>
</feature>
<evidence type="ECO:0000313" key="2">
    <source>
        <dbReference type="EMBL" id="BAD23311.1"/>
    </source>
</evidence>
<accession>Q6K2H8</accession>
<reference evidence="2" key="1">
    <citation type="submission" date="2002-07" db="EMBL/GenBank/DDBJ databases">
        <title>Oryza sativa nipponbare(GA3) genomic DNA, chromosome 9, PAC clone:P0711F01.</title>
        <authorList>
            <person name="Sasaki T."/>
            <person name="Matsumoto T."/>
            <person name="Katayose Y."/>
        </authorList>
    </citation>
    <scope>NUCLEOTIDE SEQUENCE</scope>
</reference>
<sequence length="55" mass="6559">MEQQIKEERKSRLGRARRSMNQDGINRTTTIHESRRHQSDDTSIETIFSDESPLW</sequence>
<evidence type="ECO:0000313" key="3">
    <source>
        <dbReference type="EMBL" id="BAD23638.1"/>
    </source>
</evidence>
<evidence type="ECO:0000256" key="1">
    <source>
        <dbReference type="SAM" id="MobiDB-lite"/>
    </source>
</evidence>
<reference evidence="3" key="2">
    <citation type="submission" date="2002-10" db="EMBL/GenBank/DDBJ databases">
        <title>Oryza sativa nipponbare(GA3) genomic DNA, chromosome 9, BAC clone:OSJNBa0013F08.</title>
        <authorList>
            <person name="Sasaki T."/>
            <person name="Matsumoto T."/>
            <person name="Katayose Y."/>
        </authorList>
    </citation>
    <scope>NUCLEOTIDE SEQUENCE</scope>
</reference>
<dbReference type="EMBL" id="AP005508">
    <property type="protein sequence ID" value="BAD23311.1"/>
    <property type="molecule type" value="Genomic_DNA"/>
</dbReference>
<reference evidence="4" key="3">
    <citation type="journal article" date="2005" name="Nature">
        <title>The map-based sequence of the rice genome.</title>
        <authorList>
            <consortium name="International rice genome sequencing project (IRGSP)"/>
            <person name="Matsumoto T."/>
            <person name="Wu J."/>
            <person name="Kanamori H."/>
            <person name="Katayose Y."/>
            <person name="Fujisawa M."/>
            <person name="Namiki N."/>
            <person name="Mizuno H."/>
            <person name="Yamamoto K."/>
            <person name="Antonio B.A."/>
            <person name="Baba T."/>
            <person name="Sakata K."/>
            <person name="Nagamura Y."/>
            <person name="Aoki H."/>
            <person name="Arikawa K."/>
            <person name="Arita K."/>
            <person name="Bito T."/>
            <person name="Chiden Y."/>
            <person name="Fujitsuka N."/>
            <person name="Fukunaka R."/>
            <person name="Hamada M."/>
            <person name="Harada C."/>
            <person name="Hayashi A."/>
            <person name="Hijishita S."/>
            <person name="Honda M."/>
            <person name="Hosokawa S."/>
            <person name="Ichikawa Y."/>
            <person name="Idonuma A."/>
            <person name="Iijima M."/>
            <person name="Ikeda M."/>
            <person name="Ikeno M."/>
            <person name="Ito K."/>
            <person name="Ito S."/>
            <person name="Ito T."/>
            <person name="Ito Y."/>
            <person name="Ito Y."/>
            <person name="Iwabuchi A."/>
            <person name="Kamiya K."/>
            <person name="Karasawa W."/>
            <person name="Kurita K."/>
            <person name="Katagiri S."/>
            <person name="Kikuta A."/>
            <person name="Kobayashi H."/>
            <person name="Kobayashi N."/>
            <person name="Machita K."/>
            <person name="Maehara T."/>
            <person name="Masukawa M."/>
            <person name="Mizubayashi T."/>
            <person name="Mukai Y."/>
            <person name="Nagasaki H."/>
            <person name="Nagata Y."/>
            <person name="Naito S."/>
            <person name="Nakashima M."/>
            <person name="Nakama Y."/>
            <person name="Nakamichi Y."/>
            <person name="Nakamura M."/>
            <person name="Meguro A."/>
            <person name="Negishi M."/>
            <person name="Ohta I."/>
            <person name="Ohta T."/>
            <person name="Okamoto M."/>
            <person name="Ono N."/>
            <person name="Saji S."/>
            <person name="Sakaguchi M."/>
            <person name="Sakai K."/>
            <person name="Shibata M."/>
            <person name="Shimokawa T."/>
            <person name="Song J."/>
            <person name="Takazaki Y."/>
            <person name="Terasawa K."/>
            <person name="Tsugane M."/>
            <person name="Tsuji K."/>
            <person name="Ueda S."/>
            <person name="Waki K."/>
            <person name="Yamagata H."/>
            <person name="Yamamoto M."/>
            <person name="Yamamoto S."/>
            <person name="Yamane H."/>
            <person name="Yoshiki S."/>
            <person name="Yoshihara R."/>
            <person name="Yukawa K."/>
            <person name="Zhong H."/>
            <person name="Yano M."/>
            <person name="Yuan Q."/>
            <person name="Ouyang S."/>
            <person name="Liu J."/>
            <person name="Jones K.M."/>
            <person name="Gansberger K."/>
            <person name="Moffat K."/>
            <person name="Hill J."/>
            <person name="Bera J."/>
            <person name="Fadrosh D."/>
            <person name="Jin S."/>
            <person name="Johri S."/>
            <person name="Kim M."/>
            <person name="Overton L."/>
            <person name="Reardon M."/>
            <person name="Tsitrin T."/>
            <person name="Vuong H."/>
            <person name="Weaver B."/>
            <person name="Ciecko A."/>
            <person name="Tallon L."/>
            <person name="Jackson J."/>
            <person name="Pai G."/>
            <person name="Aken S.V."/>
            <person name="Utterback T."/>
            <person name="Reidmuller S."/>
            <person name="Feldblyum T."/>
            <person name="Hsiao J."/>
            <person name="Zismann V."/>
            <person name="Iobst S."/>
            <person name="de Vazeille A.R."/>
            <person name="Buell C.R."/>
            <person name="Ying K."/>
            <person name="Li Y."/>
            <person name="Lu T."/>
            <person name="Huang Y."/>
            <person name="Zhao Q."/>
            <person name="Feng Q."/>
            <person name="Zhang L."/>
            <person name="Zhu J."/>
            <person name="Weng Q."/>
            <person name="Mu J."/>
            <person name="Lu Y."/>
            <person name="Fan D."/>
            <person name="Liu Y."/>
            <person name="Guan J."/>
            <person name="Zhang Y."/>
            <person name="Yu S."/>
            <person name="Liu X."/>
            <person name="Zhang Y."/>
            <person name="Hong G."/>
            <person name="Han B."/>
            <person name="Choisne N."/>
            <person name="Demange N."/>
            <person name="Orjeda G."/>
            <person name="Samain S."/>
            <person name="Cattolico L."/>
            <person name="Pelletier E."/>
            <person name="Couloux A."/>
            <person name="Segurens B."/>
            <person name="Wincker P."/>
            <person name="D'Hont A."/>
            <person name="Scarpelli C."/>
            <person name="Weissenbach J."/>
            <person name="Salanoubat M."/>
            <person name="Quetier F."/>
            <person name="Yu Y."/>
            <person name="Kim H.R."/>
            <person name="Rambo T."/>
            <person name="Currie J."/>
            <person name="Collura K."/>
            <person name="Luo M."/>
            <person name="Yang T."/>
            <person name="Ammiraju J.S.S."/>
            <person name="Engler F."/>
            <person name="Soderlund C."/>
            <person name="Wing R.A."/>
            <person name="Palmer L.E."/>
            <person name="de la Bastide M."/>
            <person name="Spiegel L."/>
            <person name="Nascimento L."/>
            <person name="Zutavern T."/>
            <person name="O'Shaughnessy A."/>
            <person name="Dike S."/>
            <person name="Dedhia N."/>
            <person name="Preston R."/>
            <person name="Balija V."/>
            <person name="McCombie W.R."/>
            <person name="Chow T."/>
            <person name="Chen H."/>
            <person name="Chung M."/>
            <person name="Chen C."/>
            <person name="Shaw J."/>
            <person name="Wu H."/>
            <person name="Hsiao K."/>
            <person name="Chao Y."/>
            <person name="Chu M."/>
            <person name="Cheng C."/>
            <person name="Hour A."/>
            <person name="Lee P."/>
            <person name="Lin S."/>
            <person name="Lin Y."/>
            <person name="Liou J."/>
            <person name="Liu S."/>
            <person name="Hsing Y."/>
            <person name="Raghuvanshi S."/>
            <person name="Mohanty A."/>
            <person name="Bharti A.K."/>
            <person name="Gaur A."/>
            <person name="Gupta V."/>
            <person name="Kumar D."/>
            <person name="Ravi V."/>
            <person name="Vij S."/>
            <person name="Kapur A."/>
            <person name="Khurana P."/>
            <person name="Khurana P."/>
            <person name="Khurana J.P."/>
            <person name="Tyagi A.K."/>
            <person name="Gaikwad K."/>
            <person name="Singh A."/>
            <person name="Dalal V."/>
            <person name="Srivastava S."/>
            <person name="Dixit A."/>
            <person name="Pal A.K."/>
            <person name="Ghazi I.A."/>
            <person name="Yadav M."/>
            <person name="Pandit A."/>
            <person name="Bhargava A."/>
            <person name="Sureshbabu K."/>
            <person name="Batra K."/>
            <person name="Sharma T.R."/>
            <person name="Mohapatra T."/>
            <person name="Singh N.K."/>
            <person name="Messing J."/>
            <person name="Nelson A.B."/>
            <person name="Fuks G."/>
            <person name="Kavchok S."/>
            <person name="Keizer G."/>
            <person name="Linton E."/>
            <person name="Llaca V."/>
            <person name="Song R."/>
            <person name="Tanyolac B."/>
            <person name="Young S."/>
            <person name="Ho-Il K."/>
            <person name="Hahn J.H."/>
            <person name="Sangsakoo G."/>
            <person name="Vanavichit A."/>
            <person name="de Mattos Luiz.A.T."/>
            <person name="Zimmer P.D."/>
            <person name="Malone G."/>
            <person name="Dellagostin O."/>
            <person name="de Oliveira A.C."/>
            <person name="Bevan M."/>
            <person name="Bancroft I."/>
            <person name="Minx P."/>
            <person name="Cordum H."/>
            <person name="Wilson R."/>
            <person name="Cheng Z."/>
            <person name="Jin W."/>
            <person name="Jiang J."/>
            <person name="Leong S.A."/>
            <person name="Iwama H."/>
            <person name="Gojobori T."/>
            <person name="Itoh T."/>
            <person name="Niimura Y."/>
            <person name="Fujii Y."/>
            <person name="Habara T."/>
            <person name="Sakai H."/>
            <person name="Sato Y."/>
            <person name="Wilson G."/>
            <person name="Kumar K."/>
            <person name="McCouch S."/>
            <person name="Juretic N."/>
            <person name="Hoen D."/>
            <person name="Wright S."/>
            <person name="Bruskiewich R."/>
            <person name="Bureau T."/>
            <person name="Miyao A."/>
            <person name="Hirochika H."/>
            <person name="Nishikawa T."/>
            <person name="Kadowaki K."/>
            <person name="Sugiura M."/>
            <person name="Burr B."/>
            <person name="Sasaki T."/>
        </authorList>
    </citation>
    <scope>NUCLEOTIDE SEQUENCE [LARGE SCALE GENOMIC DNA]</scope>
    <source>
        <strain evidence="4">cv. Nipponbare</strain>
    </source>
</reference>
<gene>
    <name evidence="3" type="ORF">OSJNBa0013F08.33</name>
    <name evidence="2" type="ORF">P0711F01.13</name>
</gene>
<dbReference type="EMBL" id="AP005836">
    <property type="protein sequence ID" value="BAD23638.1"/>
    <property type="molecule type" value="Genomic_DNA"/>
</dbReference>
<protein>
    <submittedName>
        <fullName evidence="3">Uncharacterized protein</fullName>
    </submittedName>
</protein>
<feature type="region of interest" description="Disordered" evidence="1">
    <location>
        <begin position="1"/>
        <end position="55"/>
    </location>
</feature>
<feature type="compositionally biased region" description="Basic and acidic residues" evidence="1">
    <location>
        <begin position="30"/>
        <end position="40"/>
    </location>
</feature>
<dbReference type="Proteomes" id="UP000000763">
    <property type="component" value="Chromosome 9"/>
</dbReference>